<keyword evidence="5" id="KW-1185">Reference proteome</keyword>
<evidence type="ECO:0000256" key="2">
    <source>
        <dbReference type="SAM" id="SignalP"/>
    </source>
</evidence>
<reference evidence="3" key="3">
    <citation type="journal article" date="2021" name="Syst. Appl. Microbiol.">
        <title>Roseomonas hellenica sp. nov., isolated from roots of wild-growing Alkanna tinctoria.</title>
        <authorList>
            <person name="Rat A."/>
            <person name="Naranjo H.D."/>
            <person name="Lebbe L."/>
            <person name="Cnockaert M."/>
            <person name="Krigas N."/>
            <person name="Grigoriadou K."/>
            <person name="Maloupa E."/>
            <person name="Willems A."/>
        </authorList>
    </citation>
    <scope>NUCLEOTIDE SEQUENCE</scope>
    <source>
        <strain evidence="3">LMG 31161</strain>
    </source>
</reference>
<evidence type="ECO:0000313" key="4">
    <source>
        <dbReference type="EMBL" id="NKE18565.1"/>
    </source>
</evidence>
<dbReference type="Proteomes" id="UP001138708">
    <property type="component" value="Unassembled WGS sequence"/>
</dbReference>
<comment type="caution">
    <text evidence="3">The sequence shown here is derived from an EMBL/GenBank/DDBJ whole genome shotgun (WGS) entry which is preliminary data.</text>
</comment>
<name>A0A9X9WC07_9PROT</name>
<sequence>MLSRRLLLAAPALAALHRPALAAYPDRPIRVIVPFAAGGNTDILARILATPMAERLGRPMVIENRTGAGGSVGAELVAKAAPDGYTLLFGAGGPLTANPVLQANLGYDVERDFRPIGLVGILPMICQVSARTQARSLTELIALMRARPGAITVGTPGSGSAAHLALELLMAGANVRATHVPYRGGSAMIPDLITGTVDAGMVELPSALPQHRDGTAPIIGIATMERSSVIPNVQTFIEAGLPGFTAGSYGGLLAPAGVPAEVTTALSTAFRATLQEPAVVSRIAEVGAIPGAPAQRTPEGFAAFLSQELANARRAAQLAGLRPS</sequence>
<evidence type="ECO:0000256" key="1">
    <source>
        <dbReference type="ARBA" id="ARBA00006987"/>
    </source>
</evidence>
<dbReference type="PANTHER" id="PTHR42928:SF5">
    <property type="entry name" value="BLR1237 PROTEIN"/>
    <property type="match status" value="1"/>
</dbReference>
<comment type="similarity">
    <text evidence="1">Belongs to the UPF0065 (bug) family.</text>
</comment>
<dbReference type="Pfam" id="PF03401">
    <property type="entry name" value="TctC"/>
    <property type="match status" value="1"/>
</dbReference>
<evidence type="ECO:0000313" key="5">
    <source>
        <dbReference type="Proteomes" id="UP000746741"/>
    </source>
</evidence>
<dbReference type="RefSeq" id="WP_168042451.1">
    <property type="nucleotide sequence ID" value="NZ_JAAEDK010000002.1"/>
</dbReference>
<feature type="signal peptide" evidence="2">
    <location>
        <begin position="1"/>
        <end position="22"/>
    </location>
</feature>
<feature type="chain" id="PRO_5040943080" evidence="2">
    <location>
        <begin position="23"/>
        <end position="324"/>
    </location>
</feature>
<dbReference type="Gene3D" id="3.40.190.10">
    <property type="entry name" value="Periplasmic binding protein-like II"/>
    <property type="match status" value="1"/>
</dbReference>
<dbReference type="PANTHER" id="PTHR42928">
    <property type="entry name" value="TRICARBOXYLATE-BINDING PROTEIN"/>
    <property type="match status" value="1"/>
</dbReference>
<proteinExistence type="inferred from homology"/>
<dbReference type="InterPro" id="IPR005064">
    <property type="entry name" value="BUG"/>
</dbReference>
<accession>A0A9X9WC07</accession>
<dbReference type="EMBL" id="JAAVUP010000004">
    <property type="protein sequence ID" value="NKE18565.1"/>
    <property type="molecule type" value="Genomic_DNA"/>
</dbReference>
<dbReference type="InterPro" id="IPR042100">
    <property type="entry name" value="Bug_dom1"/>
</dbReference>
<evidence type="ECO:0000313" key="3">
    <source>
        <dbReference type="EMBL" id="MBR0657867.1"/>
    </source>
</evidence>
<dbReference type="AlphaFoldDB" id="A0A9X9WC07"/>
<dbReference type="PIRSF" id="PIRSF017082">
    <property type="entry name" value="YflP"/>
    <property type="match status" value="1"/>
</dbReference>
<dbReference type="EMBL" id="JAAEDK010000002">
    <property type="protein sequence ID" value="MBR0657867.1"/>
    <property type="molecule type" value="Genomic_DNA"/>
</dbReference>
<dbReference type="SUPFAM" id="SSF53850">
    <property type="entry name" value="Periplasmic binding protein-like II"/>
    <property type="match status" value="1"/>
</dbReference>
<organism evidence="3 6">
    <name type="scientific">Neoroseomonas oryzicola</name>
    <dbReference type="NCBI Taxonomy" id="535904"/>
    <lineage>
        <taxon>Bacteria</taxon>
        <taxon>Pseudomonadati</taxon>
        <taxon>Pseudomonadota</taxon>
        <taxon>Alphaproteobacteria</taxon>
        <taxon>Acetobacterales</taxon>
        <taxon>Acetobacteraceae</taxon>
        <taxon>Neoroseomonas</taxon>
    </lineage>
</organism>
<protein>
    <submittedName>
        <fullName evidence="3">Tripartite tricarboxylate transporter substrate binding protein</fullName>
    </submittedName>
</protein>
<dbReference type="CDD" id="cd07012">
    <property type="entry name" value="PBP2_Bug_TTT"/>
    <property type="match status" value="1"/>
</dbReference>
<keyword evidence="2" id="KW-0732">Signal</keyword>
<dbReference type="Gene3D" id="3.40.190.150">
    <property type="entry name" value="Bordetella uptake gene, domain 1"/>
    <property type="match status" value="1"/>
</dbReference>
<reference evidence="3" key="1">
    <citation type="submission" date="2020-01" db="EMBL/GenBank/DDBJ databases">
        <authorList>
            <person name="Rat A."/>
        </authorList>
    </citation>
    <scope>NUCLEOTIDE SEQUENCE</scope>
    <source>
        <strain evidence="3">LMG 31161</strain>
    </source>
</reference>
<reference evidence="4 5" key="2">
    <citation type="submission" date="2020-02" db="EMBL/GenBank/DDBJ databases">
        <authorList>
            <person name="Sun Q."/>
            <person name="Inoue M."/>
        </authorList>
    </citation>
    <scope>NUCLEOTIDE SEQUENCE [LARGE SCALE GENOMIC DNA]</scope>
    <source>
        <strain evidence="4 5">KCTC 22478</strain>
    </source>
</reference>
<gene>
    <name evidence="4" type="ORF">GWK15_16550</name>
    <name evidence="3" type="ORF">GXW75_01295</name>
</gene>
<evidence type="ECO:0000313" key="6">
    <source>
        <dbReference type="Proteomes" id="UP001138708"/>
    </source>
</evidence>
<dbReference type="Proteomes" id="UP000746741">
    <property type="component" value="Unassembled WGS sequence"/>
</dbReference>